<dbReference type="Pfam" id="PF04116">
    <property type="entry name" value="FA_hydroxylase"/>
    <property type="match status" value="1"/>
</dbReference>
<dbReference type="PANTHER" id="PTHR21624:SF1">
    <property type="entry name" value="ALKYLGLYCEROL MONOOXYGENASE"/>
    <property type="match status" value="1"/>
</dbReference>
<protein>
    <submittedName>
        <fullName evidence="9">Sterol desaturase family protein</fullName>
    </submittedName>
</protein>
<feature type="domain" description="Fatty acid hydroxylase" evidence="8">
    <location>
        <begin position="93"/>
        <end position="225"/>
    </location>
</feature>
<name>A0ABT5TJ65_9GAMM</name>
<proteinExistence type="predicted"/>
<keyword evidence="2 7" id="KW-0812">Transmembrane</keyword>
<evidence type="ECO:0000313" key="10">
    <source>
        <dbReference type="Proteomes" id="UP001213691"/>
    </source>
</evidence>
<feature type="transmembrane region" description="Helical" evidence="7">
    <location>
        <begin position="80"/>
        <end position="105"/>
    </location>
</feature>
<evidence type="ECO:0000256" key="4">
    <source>
        <dbReference type="ARBA" id="ARBA00023002"/>
    </source>
</evidence>
<accession>A0ABT5TJ65</accession>
<dbReference type="EMBL" id="JAQQPZ010000003">
    <property type="protein sequence ID" value="MDD8058645.1"/>
    <property type="molecule type" value="Genomic_DNA"/>
</dbReference>
<organism evidence="9 10">
    <name type="scientific">Shewanella metallivivens</name>
    <dbReference type="NCBI Taxonomy" id="2872342"/>
    <lineage>
        <taxon>Bacteria</taxon>
        <taxon>Pseudomonadati</taxon>
        <taxon>Pseudomonadota</taxon>
        <taxon>Gammaproteobacteria</taxon>
        <taxon>Alteromonadales</taxon>
        <taxon>Shewanellaceae</taxon>
        <taxon>Shewanella</taxon>
    </lineage>
</organism>
<feature type="transmembrane region" description="Helical" evidence="7">
    <location>
        <begin position="53"/>
        <end position="74"/>
    </location>
</feature>
<dbReference type="PANTHER" id="PTHR21624">
    <property type="entry name" value="STEROL DESATURASE-RELATED PROTEIN"/>
    <property type="match status" value="1"/>
</dbReference>
<dbReference type="InterPro" id="IPR006694">
    <property type="entry name" value="Fatty_acid_hydroxylase"/>
</dbReference>
<comment type="subcellular location">
    <subcellularLocation>
        <location evidence="1">Endomembrane system</location>
        <topology evidence="1">Multi-pass membrane protein</topology>
    </subcellularLocation>
</comment>
<evidence type="ECO:0000256" key="6">
    <source>
        <dbReference type="ARBA" id="ARBA00023136"/>
    </source>
</evidence>
<comment type="caution">
    <text evidence="9">The sequence shown here is derived from an EMBL/GenBank/DDBJ whole genome shotgun (WGS) entry which is preliminary data.</text>
</comment>
<feature type="transmembrane region" description="Helical" evidence="7">
    <location>
        <begin position="12"/>
        <end position="33"/>
    </location>
</feature>
<evidence type="ECO:0000256" key="7">
    <source>
        <dbReference type="SAM" id="Phobius"/>
    </source>
</evidence>
<keyword evidence="5" id="KW-0443">Lipid metabolism</keyword>
<evidence type="ECO:0000259" key="8">
    <source>
        <dbReference type="Pfam" id="PF04116"/>
    </source>
</evidence>
<evidence type="ECO:0000256" key="3">
    <source>
        <dbReference type="ARBA" id="ARBA00022989"/>
    </source>
</evidence>
<dbReference type="InterPro" id="IPR051689">
    <property type="entry name" value="Sterol_desaturase/TMEM195"/>
</dbReference>
<reference evidence="9 10" key="1">
    <citation type="submission" date="2023-02" db="EMBL/GenBank/DDBJ databases">
        <title>Genome sequence of Shewanella metallivivens ER-Te-42B-Light, sp. nov., enriched from sulfide tube worms (Riftia pachyptila) isolated from Explorer Ridge in the Pacific Ocean.</title>
        <authorList>
            <person name="Maltman C."/>
            <person name="Kuzyk S.B."/>
            <person name="Kyndt J.A."/>
            <person name="Yurkov V."/>
        </authorList>
    </citation>
    <scope>NUCLEOTIDE SEQUENCE [LARGE SCALE GENOMIC DNA]</scope>
    <source>
        <strain evidence="9 10">ER-Te-42B-Light</strain>
    </source>
</reference>
<evidence type="ECO:0000256" key="2">
    <source>
        <dbReference type="ARBA" id="ARBA00022692"/>
    </source>
</evidence>
<gene>
    <name evidence="9" type="ORF">PQR79_05795</name>
</gene>
<evidence type="ECO:0000313" key="9">
    <source>
        <dbReference type="EMBL" id="MDD8058645.1"/>
    </source>
</evidence>
<keyword evidence="3 7" id="KW-1133">Transmembrane helix</keyword>
<keyword evidence="10" id="KW-1185">Reference proteome</keyword>
<keyword evidence="4" id="KW-0560">Oxidoreductase</keyword>
<evidence type="ECO:0000256" key="5">
    <source>
        <dbReference type="ARBA" id="ARBA00023098"/>
    </source>
</evidence>
<keyword evidence="6 7" id="KW-0472">Membrane</keyword>
<evidence type="ECO:0000256" key="1">
    <source>
        <dbReference type="ARBA" id="ARBA00004127"/>
    </source>
</evidence>
<dbReference type="Proteomes" id="UP001213691">
    <property type="component" value="Unassembled WGS sequence"/>
</dbReference>
<dbReference type="RefSeq" id="WP_238107100.1">
    <property type="nucleotide sequence ID" value="NZ_JAQQPZ010000003.1"/>
</dbReference>
<sequence>MIEIIYEIWNVVSTAILNLGMLSVLFFLLAFLVKGKEAVTAFRNSFSNSMFNLSIMCFNLILLPMVAFNVDWIYSFDYLSAIWVSVPEILVILVAIFCGDFIGYWRHRLEHTRLLWPSHAMHHSDTHMTWLTLQRFHPFNRLSTMVIDSIFLLSLGFPPYALIASNLVRHYYGYFIHADLPWDYGRWNKIFVSPVMHRWHHAAESAAHNTNFATVFSIFDRVFGTYRVPSLCNVPLGISYNVGGNLIGQLLYPLKFRSYFPQRKNRPTNSVGS</sequence>